<dbReference type="InterPro" id="IPR053206">
    <property type="entry name" value="Dimeric_xanthone_biosynth"/>
</dbReference>
<dbReference type="PANTHER" id="PTHR38048:SF1">
    <property type="entry name" value="HEMERYTHRIN-LIKE DOMAIN-CONTAINING PROTEIN"/>
    <property type="match status" value="1"/>
</dbReference>
<accession>A0ABR4E4J5</accession>
<dbReference type="PANTHER" id="PTHR38048">
    <property type="entry name" value="EXPRESSED PROTEIN"/>
    <property type="match status" value="1"/>
</dbReference>
<comment type="caution">
    <text evidence="3">The sequence shown here is derived from an EMBL/GenBank/DDBJ whole genome shotgun (WGS) entry which is preliminary data.</text>
</comment>
<dbReference type="Pfam" id="PF01814">
    <property type="entry name" value="Hemerythrin"/>
    <property type="match status" value="1"/>
</dbReference>
<evidence type="ECO:0000313" key="4">
    <source>
        <dbReference type="Proteomes" id="UP001600888"/>
    </source>
</evidence>
<feature type="domain" description="Hemerythrin-like" evidence="2">
    <location>
        <begin position="128"/>
        <end position="261"/>
    </location>
</feature>
<dbReference type="Proteomes" id="UP001600888">
    <property type="component" value="Unassembled WGS sequence"/>
</dbReference>
<keyword evidence="4" id="KW-1185">Reference proteome</keyword>
<feature type="region of interest" description="Disordered" evidence="1">
    <location>
        <begin position="42"/>
        <end position="64"/>
    </location>
</feature>
<gene>
    <name evidence="3" type="ORF">FJTKL_00059</name>
</gene>
<evidence type="ECO:0000313" key="3">
    <source>
        <dbReference type="EMBL" id="KAL2277348.1"/>
    </source>
</evidence>
<proteinExistence type="predicted"/>
<dbReference type="EMBL" id="JBAWTH010000101">
    <property type="protein sequence ID" value="KAL2277348.1"/>
    <property type="molecule type" value="Genomic_DNA"/>
</dbReference>
<feature type="compositionally biased region" description="Low complexity" evidence="1">
    <location>
        <begin position="44"/>
        <end position="55"/>
    </location>
</feature>
<evidence type="ECO:0000256" key="1">
    <source>
        <dbReference type="SAM" id="MobiDB-lite"/>
    </source>
</evidence>
<reference evidence="3 4" key="1">
    <citation type="submission" date="2024-03" db="EMBL/GenBank/DDBJ databases">
        <title>A high-quality draft genome sequence of Diaporthe vaccinii, a causative agent of upright dieback and viscid rot disease in cranberry plants.</title>
        <authorList>
            <person name="Sarrasin M."/>
            <person name="Lang B.F."/>
            <person name="Burger G."/>
        </authorList>
    </citation>
    <scope>NUCLEOTIDE SEQUENCE [LARGE SCALE GENOMIC DNA]</scope>
    <source>
        <strain evidence="3 4">IS7</strain>
    </source>
</reference>
<dbReference type="EMBL" id="JBAWTH010000101">
    <property type="protein sequence ID" value="KAL2277347.1"/>
    <property type="molecule type" value="Genomic_DNA"/>
</dbReference>
<name>A0ABR4E4J5_9PEZI</name>
<organism evidence="3 4">
    <name type="scientific">Diaporthe vaccinii</name>
    <dbReference type="NCBI Taxonomy" id="105482"/>
    <lineage>
        <taxon>Eukaryota</taxon>
        <taxon>Fungi</taxon>
        <taxon>Dikarya</taxon>
        <taxon>Ascomycota</taxon>
        <taxon>Pezizomycotina</taxon>
        <taxon>Sordariomycetes</taxon>
        <taxon>Sordariomycetidae</taxon>
        <taxon>Diaporthales</taxon>
        <taxon>Diaporthaceae</taxon>
        <taxon>Diaporthe</taxon>
        <taxon>Diaporthe eres species complex</taxon>
    </lineage>
</organism>
<dbReference type="InterPro" id="IPR012312">
    <property type="entry name" value="Hemerythrin-like"/>
</dbReference>
<protein>
    <recommendedName>
        <fullName evidence="2">Hemerythrin-like domain-containing protein</fullName>
    </recommendedName>
</protein>
<dbReference type="Gene3D" id="1.20.120.520">
    <property type="entry name" value="nmb1532 protein domain like"/>
    <property type="match status" value="1"/>
</dbReference>
<evidence type="ECO:0000259" key="2">
    <source>
        <dbReference type="Pfam" id="PF01814"/>
    </source>
</evidence>
<sequence>MRSILSAERASIPHCVRILHRVIYPRSTSLVLGQSPVQQARVLSSSPYTRRTSPSHLPSHNPLRRTFSNMSEQQELHAQEALNAVESQCPKETGSGKAEASSSTDSKSVPALPPLSGHEFKQYNRLAEHMNYFHEHFRQTWNLLYTAASSGRRPAGMSLKQYIDQGLEFISHLTAHHNIEETYIFPILARKMPEFQSNGKGKRAAELLQQHKEIHKGMDVFQEYLSKCRNRELDLEMPVLKAKMDTWGGVLWKHLDQEVETLGAENMRKYWTIEEIRRIPM</sequence>
<dbReference type="CDD" id="cd12108">
    <property type="entry name" value="Hr-like"/>
    <property type="match status" value="1"/>
</dbReference>
<feature type="region of interest" description="Disordered" evidence="1">
    <location>
        <begin position="89"/>
        <end position="115"/>
    </location>
</feature>